<dbReference type="Pfam" id="PF21352">
    <property type="entry name" value="Zn_ribbon_Thio2"/>
    <property type="match status" value="1"/>
</dbReference>
<dbReference type="PRINTS" id="PR00421">
    <property type="entry name" value="THIOREDOXIN"/>
</dbReference>
<dbReference type="GO" id="GO:0046872">
    <property type="term" value="F:metal ion binding"/>
    <property type="evidence" value="ECO:0007669"/>
    <property type="project" value="UniProtKB-KW"/>
</dbReference>
<dbReference type="NCBIfam" id="TIGR02098">
    <property type="entry name" value="MJ0042_CXXC"/>
    <property type="match status" value="1"/>
</dbReference>
<dbReference type="CDD" id="cd02947">
    <property type="entry name" value="TRX_family"/>
    <property type="match status" value="1"/>
</dbReference>
<dbReference type="InterPro" id="IPR005746">
    <property type="entry name" value="Thioredoxin"/>
</dbReference>
<accession>A0A081BZQ5</accession>
<keyword evidence="5" id="KW-1015">Disulfide bond</keyword>
<evidence type="ECO:0000259" key="8">
    <source>
        <dbReference type="PROSITE" id="PS51352"/>
    </source>
</evidence>
<reference evidence="9 10" key="1">
    <citation type="journal article" date="2015" name="PeerJ">
        <title>First genomic representation of candidate bacterial phylum KSB3 points to enhanced environmental sensing as a trigger of wastewater bulking.</title>
        <authorList>
            <person name="Sekiguchi Y."/>
            <person name="Ohashi A."/>
            <person name="Parks D.H."/>
            <person name="Yamauchi T."/>
            <person name="Tyson G.W."/>
            <person name="Hugenholtz P."/>
        </authorList>
    </citation>
    <scope>NUCLEOTIDE SEQUENCE [LARGE SCALE GENOMIC DNA]</scope>
</reference>
<dbReference type="SUPFAM" id="SSF52833">
    <property type="entry name" value="Thioredoxin-like"/>
    <property type="match status" value="1"/>
</dbReference>
<dbReference type="PANTHER" id="PTHR45663">
    <property type="entry name" value="GEO12009P1"/>
    <property type="match status" value="1"/>
</dbReference>
<dbReference type="PANTHER" id="PTHR45663:SF11">
    <property type="entry name" value="GEO12009P1"/>
    <property type="match status" value="1"/>
</dbReference>
<dbReference type="PROSITE" id="PS51352">
    <property type="entry name" value="THIOREDOXIN_2"/>
    <property type="match status" value="1"/>
</dbReference>
<dbReference type="InterPro" id="IPR011723">
    <property type="entry name" value="Znf/thioredoxin_put"/>
</dbReference>
<dbReference type="EMBL" id="DF820466">
    <property type="protein sequence ID" value="GAK57810.1"/>
    <property type="molecule type" value="Genomic_DNA"/>
</dbReference>
<dbReference type="Pfam" id="PF00085">
    <property type="entry name" value="Thioredoxin"/>
    <property type="match status" value="1"/>
</dbReference>
<evidence type="ECO:0000313" key="9">
    <source>
        <dbReference type="EMBL" id="GAK57810.1"/>
    </source>
</evidence>
<evidence type="ECO:0000256" key="6">
    <source>
        <dbReference type="ARBA" id="ARBA00023284"/>
    </source>
</evidence>
<keyword evidence="10" id="KW-1185">Reference proteome</keyword>
<keyword evidence="3" id="KW-0479">Metal-binding</keyword>
<dbReference type="GO" id="GO:0005829">
    <property type="term" value="C:cytosol"/>
    <property type="evidence" value="ECO:0007669"/>
    <property type="project" value="TreeGrafter"/>
</dbReference>
<organism evidence="9 10">
    <name type="scientific">Vecturithrix granuli</name>
    <dbReference type="NCBI Taxonomy" id="1499967"/>
    <lineage>
        <taxon>Bacteria</taxon>
        <taxon>Candidatus Moduliflexota</taxon>
        <taxon>Candidatus Vecturitrichia</taxon>
        <taxon>Candidatus Vecturitrichales</taxon>
        <taxon>Candidatus Vecturitrichaceae</taxon>
        <taxon>Candidatus Vecturithrix</taxon>
    </lineage>
</organism>
<keyword evidence="4" id="KW-0249">Electron transport</keyword>
<comment type="similarity">
    <text evidence="1">Belongs to the thioredoxin family.</text>
</comment>
<dbReference type="NCBIfam" id="NF008229">
    <property type="entry name" value="PRK10996.1"/>
    <property type="match status" value="1"/>
</dbReference>
<dbReference type="GO" id="GO:0045454">
    <property type="term" value="P:cell redox homeostasis"/>
    <property type="evidence" value="ECO:0007669"/>
    <property type="project" value="TreeGrafter"/>
</dbReference>
<evidence type="ECO:0000256" key="7">
    <source>
        <dbReference type="NCBIfam" id="TIGR01068"/>
    </source>
</evidence>
<gene>
    <name evidence="9" type="ORF">U27_04777</name>
</gene>
<dbReference type="NCBIfam" id="TIGR01068">
    <property type="entry name" value="thioredoxin"/>
    <property type="match status" value="1"/>
</dbReference>
<keyword evidence="6" id="KW-0676">Redox-active center</keyword>
<dbReference type="eggNOG" id="COG3118">
    <property type="taxonomic scope" value="Bacteria"/>
</dbReference>
<protein>
    <recommendedName>
        <fullName evidence="7">Thioredoxin</fullName>
    </recommendedName>
</protein>
<dbReference type="InterPro" id="IPR036249">
    <property type="entry name" value="Thioredoxin-like_sf"/>
</dbReference>
<dbReference type="Gene3D" id="3.40.30.10">
    <property type="entry name" value="Glutaredoxin"/>
    <property type="match status" value="1"/>
</dbReference>
<feature type="domain" description="Thioredoxin" evidence="8">
    <location>
        <begin position="27"/>
        <end position="150"/>
    </location>
</feature>
<sequence length="151" mass="16627">MAEDFILSCPSCHARNRIPASKIGQQAKCGKCGMTFTAKNPSDSQPVVVTDATFSREVLESSIPVLVDFWAPWCGPCRMVAPILDEFAQEYAGRIKVAKINTDENQRSAARYHIQGIPTLLFVKNGQIVDQVVGVAQKPVIHQKIQQMLSV</sequence>
<proteinExistence type="inferred from homology"/>
<name>A0A081BZQ5_VECG1</name>
<dbReference type="FunFam" id="3.40.30.10:FF:000001">
    <property type="entry name" value="Thioredoxin"/>
    <property type="match status" value="1"/>
</dbReference>
<dbReference type="STRING" id="1499967.U27_04777"/>
<dbReference type="InterPro" id="IPR017937">
    <property type="entry name" value="Thioredoxin_CS"/>
</dbReference>
<dbReference type="PROSITE" id="PS00194">
    <property type="entry name" value="THIOREDOXIN_1"/>
    <property type="match status" value="1"/>
</dbReference>
<evidence type="ECO:0000256" key="4">
    <source>
        <dbReference type="ARBA" id="ARBA00022982"/>
    </source>
</evidence>
<keyword evidence="2" id="KW-0813">Transport</keyword>
<dbReference type="AlphaFoldDB" id="A0A081BZQ5"/>
<dbReference type="InterPro" id="IPR013766">
    <property type="entry name" value="Thioredoxin_domain"/>
</dbReference>
<evidence type="ECO:0000313" key="10">
    <source>
        <dbReference type="Proteomes" id="UP000030661"/>
    </source>
</evidence>
<dbReference type="HOGENOM" id="CLU_090389_10_0_0"/>
<evidence type="ECO:0000256" key="5">
    <source>
        <dbReference type="ARBA" id="ARBA00023157"/>
    </source>
</evidence>
<dbReference type="Gene3D" id="2.30.30.380">
    <property type="entry name" value="Zn-finger domain of Sec23/24"/>
    <property type="match status" value="1"/>
</dbReference>
<dbReference type="Proteomes" id="UP000030661">
    <property type="component" value="Unassembled WGS sequence"/>
</dbReference>
<evidence type="ECO:0000256" key="3">
    <source>
        <dbReference type="ARBA" id="ARBA00022723"/>
    </source>
</evidence>
<dbReference type="InterPro" id="IPR049299">
    <property type="entry name" value="Thio2_N"/>
</dbReference>
<dbReference type="GO" id="GO:0015035">
    <property type="term" value="F:protein-disulfide reductase activity"/>
    <property type="evidence" value="ECO:0007669"/>
    <property type="project" value="UniProtKB-UniRule"/>
</dbReference>
<evidence type="ECO:0000256" key="1">
    <source>
        <dbReference type="ARBA" id="ARBA00008987"/>
    </source>
</evidence>
<evidence type="ECO:0000256" key="2">
    <source>
        <dbReference type="ARBA" id="ARBA00022448"/>
    </source>
</evidence>